<dbReference type="InterPro" id="IPR001623">
    <property type="entry name" value="DnaJ_domain"/>
</dbReference>
<sequence>MNTLRLASHLKMYGKIPYNDGMLIGANFQQIISTVLKSCQLVAPKNPAITAPPSRNGPILIGDTFPHVLFCMHRFMRDNDMELKDYYAIMGVKPTDELKTIKTAYRRLARNITPTSAKSPTQKPALKK</sequence>
<dbReference type="EMBL" id="UAVU01000003">
    <property type="protein sequence ID" value="SQA99887.1"/>
    <property type="molecule type" value="Genomic_DNA"/>
</dbReference>
<name>A0A2X2TCA3_9ENTR</name>
<evidence type="ECO:0000259" key="2">
    <source>
        <dbReference type="Pfam" id="PF00226"/>
    </source>
</evidence>
<dbReference type="CDD" id="cd06257">
    <property type="entry name" value="DnaJ"/>
    <property type="match status" value="1"/>
</dbReference>
<dbReference type="InterPro" id="IPR036869">
    <property type="entry name" value="J_dom_sf"/>
</dbReference>
<dbReference type="AlphaFoldDB" id="A0A2X2TCA3"/>
<organism evidence="3 4">
    <name type="scientific">Cedecea neteri</name>
    <dbReference type="NCBI Taxonomy" id="158822"/>
    <lineage>
        <taxon>Bacteria</taxon>
        <taxon>Pseudomonadati</taxon>
        <taxon>Pseudomonadota</taxon>
        <taxon>Gammaproteobacteria</taxon>
        <taxon>Enterobacterales</taxon>
        <taxon>Enterobacteriaceae</taxon>
        <taxon>Cedecea</taxon>
    </lineage>
</organism>
<evidence type="ECO:0000256" key="1">
    <source>
        <dbReference type="ARBA" id="ARBA00023186"/>
    </source>
</evidence>
<reference evidence="3 4" key="1">
    <citation type="submission" date="2018-06" db="EMBL/GenBank/DDBJ databases">
        <authorList>
            <consortium name="Pathogen Informatics"/>
            <person name="Doyle S."/>
        </authorList>
    </citation>
    <scope>NUCLEOTIDE SEQUENCE [LARGE SCALE GENOMIC DNA]</scope>
    <source>
        <strain evidence="3 4">NCTC12120</strain>
    </source>
</reference>
<evidence type="ECO:0000313" key="4">
    <source>
        <dbReference type="Proteomes" id="UP000251197"/>
    </source>
</evidence>
<dbReference type="Proteomes" id="UP000251197">
    <property type="component" value="Unassembled WGS sequence"/>
</dbReference>
<keyword evidence="1" id="KW-0143">Chaperone</keyword>
<dbReference type="SUPFAM" id="SSF46565">
    <property type="entry name" value="Chaperone J-domain"/>
    <property type="match status" value="1"/>
</dbReference>
<dbReference type="Gene3D" id="1.10.287.110">
    <property type="entry name" value="DnaJ domain"/>
    <property type="match status" value="1"/>
</dbReference>
<protein>
    <submittedName>
        <fullName evidence="3">Curved DNA-binding protein</fullName>
    </submittedName>
</protein>
<feature type="domain" description="J" evidence="2">
    <location>
        <begin position="85"/>
        <end position="120"/>
    </location>
</feature>
<proteinExistence type="predicted"/>
<dbReference type="GO" id="GO:0003677">
    <property type="term" value="F:DNA binding"/>
    <property type="evidence" value="ECO:0007669"/>
    <property type="project" value="UniProtKB-KW"/>
</dbReference>
<evidence type="ECO:0000313" key="3">
    <source>
        <dbReference type="EMBL" id="SQA99887.1"/>
    </source>
</evidence>
<gene>
    <name evidence="3" type="primary">cbpA_2</name>
    <name evidence="3" type="ORF">NCTC12120_03822</name>
</gene>
<accession>A0A2X2TCA3</accession>
<dbReference type="Pfam" id="PF00226">
    <property type="entry name" value="DnaJ"/>
    <property type="match status" value="1"/>
</dbReference>
<keyword evidence="3" id="KW-0238">DNA-binding</keyword>